<dbReference type="CDD" id="cd00448">
    <property type="entry name" value="YjgF_YER057c_UK114_family"/>
    <property type="match status" value="1"/>
</dbReference>
<proteinExistence type="inferred from homology"/>
<dbReference type="EMBL" id="FWXV01000008">
    <property type="protein sequence ID" value="SMD22854.1"/>
    <property type="molecule type" value="Genomic_DNA"/>
</dbReference>
<accession>A0A1W2FM68</accession>
<dbReference type="RefSeq" id="WP_084431627.1">
    <property type="nucleotide sequence ID" value="NZ_FWXV01000008.1"/>
</dbReference>
<comment type="similarity">
    <text evidence="1">Belongs to the RutC family.</text>
</comment>
<dbReference type="PANTHER" id="PTHR11803">
    <property type="entry name" value="2-IMINOBUTANOATE/2-IMINOPROPANOATE DEAMINASE RIDA"/>
    <property type="match status" value="1"/>
</dbReference>
<dbReference type="Gene3D" id="3.30.1330.40">
    <property type="entry name" value="RutC-like"/>
    <property type="match status" value="1"/>
</dbReference>
<organism evidence="2 3">
    <name type="scientific">Kibdelosporangium aridum</name>
    <dbReference type="NCBI Taxonomy" id="2030"/>
    <lineage>
        <taxon>Bacteria</taxon>
        <taxon>Bacillati</taxon>
        <taxon>Actinomycetota</taxon>
        <taxon>Actinomycetes</taxon>
        <taxon>Pseudonocardiales</taxon>
        <taxon>Pseudonocardiaceae</taxon>
        <taxon>Kibdelosporangium</taxon>
    </lineage>
</organism>
<dbReference type="GO" id="GO:0005829">
    <property type="term" value="C:cytosol"/>
    <property type="evidence" value="ECO:0007669"/>
    <property type="project" value="TreeGrafter"/>
</dbReference>
<dbReference type="GO" id="GO:0019239">
    <property type="term" value="F:deaminase activity"/>
    <property type="evidence" value="ECO:0007669"/>
    <property type="project" value="TreeGrafter"/>
</dbReference>
<dbReference type="SUPFAM" id="SSF55298">
    <property type="entry name" value="YjgF-like"/>
    <property type="match status" value="1"/>
</dbReference>
<dbReference type="Proteomes" id="UP000192674">
    <property type="component" value="Unassembled WGS sequence"/>
</dbReference>
<keyword evidence="3" id="KW-1185">Reference proteome</keyword>
<reference evidence="2 3" key="1">
    <citation type="submission" date="2017-04" db="EMBL/GenBank/DDBJ databases">
        <authorList>
            <person name="Afonso C.L."/>
            <person name="Miller P.J."/>
            <person name="Scott M.A."/>
            <person name="Spackman E."/>
            <person name="Goraichik I."/>
            <person name="Dimitrov K.M."/>
            <person name="Suarez D.L."/>
            <person name="Swayne D.E."/>
        </authorList>
    </citation>
    <scope>NUCLEOTIDE SEQUENCE [LARGE SCALE GENOMIC DNA]</scope>
    <source>
        <strain evidence="2 3">DSM 43828</strain>
    </source>
</reference>
<dbReference type="AlphaFoldDB" id="A0A1W2FM68"/>
<dbReference type="InterPro" id="IPR006175">
    <property type="entry name" value="YjgF/YER057c/UK114"/>
</dbReference>
<dbReference type="OrthoDB" id="3212792at2"/>
<evidence type="ECO:0000256" key="1">
    <source>
        <dbReference type="ARBA" id="ARBA00010552"/>
    </source>
</evidence>
<protein>
    <submittedName>
        <fullName evidence="2">Enamine deaminase RidA, house cleaning of reactive enamine intermediates, YjgF/YER057c/UK114 family</fullName>
    </submittedName>
</protein>
<dbReference type="InterPro" id="IPR035959">
    <property type="entry name" value="RutC-like_sf"/>
</dbReference>
<sequence length="145" mass="15748">MVDRFNPPGMWQPNGRAFSQGVVQGEGAVVHVTGQVAWDEHGNVVGAGDVGTQMDKAIDNIRMVLDEVGGRLADIVSLTIYFLDRADLPVIQRVRALHFPAETAPVSVLVQVPGLVLPEFLVELAPIAVVPDSRFVRPHRPEPRA</sequence>
<dbReference type="PANTHER" id="PTHR11803:SF58">
    <property type="entry name" value="PROTEIN HMF1-RELATED"/>
    <property type="match status" value="1"/>
</dbReference>
<name>A0A1W2FM68_KIBAR</name>
<gene>
    <name evidence="2" type="ORF">SAMN05661093_07656</name>
</gene>
<evidence type="ECO:0000313" key="3">
    <source>
        <dbReference type="Proteomes" id="UP000192674"/>
    </source>
</evidence>
<evidence type="ECO:0000313" key="2">
    <source>
        <dbReference type="EMBL" id="SMD22854.1"/>
    </source>
</evidence>
<dbReference type="Pfam" id="PF01042">
    <property type="entry name" value="Ribonuc_L-PSP"/>
    <property type="match status" value="1"/>
</dbReference>